<evidence type="ECO:0000313" key="3">
    <source>
        <dbReference type="Proteomes" id="UP000688137"/>
    </source>
</evidence>
<comment type="caution">
    <text evidence="2">The sequence shown here is derived from an EMBL/GenBank/DDBJ whole genome shotgun (WGS) entry which is preliminary data.</text>
</comment>
<keyword evidence="1" id="KW-0175">Coiled coil</keyword>
<accession>A0A8S1NAN7</accession>
<feature type="coiled-coil region" evidence="1">
    <location>
        <begin position="51"/>
        <end position="82"/>
    </location>
</feature>
<dbReference type="AlphaFoldDB" id="A0A8S1NAN7"/>
<evidence type="ECO:0000313" key="2">
    <source>
        <dbReference type="EMBL" id="CAD8083704.1"/>
    </source>
</evidence>
<name>A0A8S1NAN7_PARPR</name>
<sequence length="610" mass="72371">MDSQNKKIEDRLVCVDCIAENPLIKYQTIQNVDNQWKEQNSLSENCLIELKMESKIKKSELLNQIAQMRKNYNKKLNEISDKLISEQYLCNDQIKESNRIKRTSIKVLDNEQLIKDLKQLIEQEKENEKVPQNQIIKDIKNKDSIFKKDLEYHLESLKQHYQQDIQQSLDILKEISKESNLLTKLSEMIQQIEKSHQKDDNYQNQINIIKEIQELVDDAKMYQCQTNLFEQTKKFYQSIKYKIELIQQNIKLKSKENQTESKSQLLQSQYSNIQNILNEYQTIFENNSIQMKKYCNIKQMEDDLIKLTENNNKLEIESNILQQQIENNFINSIQKQLEQKLNEINSKLEIKDKEQKDIKVQYDLAIKDNINMKNQYEQEKLTMIKKFQDEQNKLKQELNQNINQKNLELQEAQKKLDQINKDKLEQDKFNKMQLEKIQLYQKSLSFSNAYKNGNCQVTEGGKVVADVGNSSWSYCLCEQAIPKTGKIQFAFQILNGSAFMVGIGFREIMQKHNYYQCYQPGYGTYLIENNCTIFSYHNKDLFLKKFSFQFTNNEIIKIEVCIENKYIKWSRYNNPQLMFVQLDIDTSQELYPCVGVSGQSKIQLLENIPF</sequence>
<organism evidence="2 3">
    <name type="scientific">Paramecium primaurelia</name>
    <dbReference type="NCBI Taxonomy" id="5886"/>
    <lineage>
        <taxon>Eukaryota</taxon>
        <taxon>Sar</taxon>
        <taxon>Alveolata</taxon>
        <taxon>Ciliophora</taxon>
        <taxon>Intramacronucleata</taxon>
        <taxon>Oligohymenophorea</taxon>
        <taxon>Peniculida</taxon>
        <taxon>Parameciidae</taxon>
        <taxon>Paramecium</taxon>
    </lineage>
</organism>
<proteinExistence type="predicted"/>
<feature type="coiled-coil region" evidence="1">
    <location>
        <begin position="384"/>
        <end position="427"/>
    </location>
</feature>
<protein>
    <submittedName>
        <fullName evidence="2">Uncharacterized protein</fullName>
    </submittedName>
</protein>
<keyword evidence="3" id="KW-1185">Reference proteome</keyword>
<dbReference type="Proteomes" id="UP000688137">
    <property type="component" value="Unassembled WGS sequence"/>
</dbReference>
<gene>
    <name evidence="2" type="ORF">PPRIM_AZ9-3.1.T0700194</name>
</gene>
<evidence type="ECO:0000256" key="1">
    <source>
        <dbReference type="SAM" id="Coils"/>
    </source>
</evidence>
<feature type="coiled-coil region" evidence="1">
    <location>
        <begin position="297"/>
        <end position="354"/>
    </location>
</feature>
<dbReference type="EMBL" id="CAJJDM010000073">
    <property type="protein sequence ID" value="CAD8083704.1"/>
    <property type="molecule type" value="Genomic_DNA"/>
</dbReference>
<reference evidence="2" key="1">
    <citation type="submission" date="2021-01" db="EMBL/GenBank/DDBJ databases">
        <authorList>
            <consortium name="Genoscope - CEA"/>
            <person name="William W."/>
        </authorList>
    </citation>
    <scope>NUCLEOTIDE SEQUENCE</scope>
</reference>